<sequence>MEGHAAVAEWLPARTLHAGSFELLTGGPEERRRLLDWGCFHAIPGYRGQWQRWKRAHDQRNAALRAGDRAGAREFERPWLEFGEAISDARRRYVESWQAATMEAARQFGFGERLADLNLNPRMGWDRERSLSEALERSREGDEERGFAQAGPQRADIDLRLSGRLAAEASRGEQKRLVTALVGGQAWMLEAETGRAPVMLLDDVVSELDREAVEGLMSGLCASGWQILVTAVGDDIPGLAGDTAGQLFHVKHGRVTPESPA</sequence>
<dbReference type="KEGG" id="tvr:TVD_13485"/>
<keyword evidence="4 6" id="KW-0067">ATP-binding</keyword>
<keyword evidence="2 6" id="KW-0235">DNA replication</keyword>
<comment type="caution">
    <text evidence="6">Lacks conserved residue(s) required for the propagation of feature annotation.</text>
</comment>
<proteinExistence type="inferred from homology"/>
<evidence type="ECO:0000256" key="6">
    <source>
        <dbReference type="HAMAP-Rule" id="MF_00365"/>
    </source>
</evidence>
<keyword evidence="3 6" id="KW-0547">Nucleotide-binding</keyword>
<dbReference type="GO" id="GO:0006302">
    <property type="term" value="P:double-strand break repair"/>
    <property type="evidence" value="ECO:0007669"/>
    <property type="project" value="TreeGrafter"/>
</dbReference>
<dbReference type="Gene3D" id="3.40.50.300">
    <property type="entry name" value="P-loop containing nucleotide triphosphate hydrolases"/>
    <property type="match status" value="1"/>
</dbReference>
<reference evidence="7 8" key="1">
    <citation type="submission" date="2015-04" db="EMBL/GenBank/DDBJ databases">
        <title>Complete Sequence for the Genome of the Thioalkalivibrio versutus D301.</title>
        <authorList>
            <person name="Mu T."/>
            <person name="Zhou J."/>
            <person name="Xu X."/>
        </authorList>
    </citation>
    <scope>NUCLEOTIDE SEQUENCE [LARGE SCALE GENOMIC DNA]</scope>
    <source>
        <strain evidence="7 8">D301</strain>
    </source>
</reference>
<evidence type="ECO:0000256" key="4">
    <source>
        <dbReference type="ARBA" id="ARBA00022840"/>
    </source>
</evidence>
<dbReference type="InterPro" id="IPR001238">
    <property type="entry name" value="DNA-binding_RecF"/>
</dbReference>
<dbReference type="PANTHER" id="PTHR32182">
    <property type="entry name" value="DNA REPLICATION AND REPAIR PROTEIN RECF"/>
    <property type="match status" value="1"/>
</dbReference>
<name>A0A0G3G4Y8_9GAMM</name>
<protein>
    <recommendedName>
        <fullName evidence="6">DNA replication and repair protein RecF</fullName>
    </recommendedName>
</protein>
<dbReference type="GO" id="GO:0005737">
    <property type="term" value="C:cytoplasm"/>
    <property type="evidence" value="ECO:0007669"/>
    <property type="project" value="UniProtKB-SubCell"/>
</dbReference>
<dbReference type="HAMAP" id="MF_00365">
    <property type="entry name" value="RecF"/>
    <property type="match status" value="1"/>
</dbReference>
<keyword evidence="6" id="KW-0742">SOS response</keyword>
<evidence type="ECO:0000256" key="1">
    <source>
        <dbReference type="ARBA" id="ARBA00022490"/>
    </source>
</evidence>
<comment type="subcellular location">
    <subcellularLocation>
        <location evidence="6">Cytoplasm</location>
    </subcellularLocation>
</comment>
<comment type="function">
    <text evidence="6">The RecF protein is involved in DNA metabolism; it is required for DNA replication and normal SOS inducibility. RecF binds preferentially to single-stranded, linear DNA. It also seems to bind ATP.</text>
</comment>
<comment type="similarity">
    <text evidence="6">Belongs to the RecF family.</text>
</comment>
<organism evidence="7 8">
    <name type="scientific">Thioalkalivibrio versutus</name>
    <dbReference type="NCBI Taxonomy" id="106634"/>
    <lineage>
        <taxon>Bacteria</taxon>
        <taxon>Pseudomonadati</taxon>
        <taxon>Pseudomonadota</taxon>
        <taxon>Gammaproteobacteria</taxon>
        <taxon>Chromatiales</taxon>
        <taxon>Ectothiorhodospiraceae</taxon>
        <taxon>Thioalkalivibrio</taxon>
    </lineage>
</organism>
<dbReference type="InterPro" id="IPR042174">
    <property type="entry name" value="RecF_2"/>
</dbReference>
<keyword evidence="6" id="KW-0234">DNA repair</keyword>
<accession>A0A0G3G4Y8</accession>
<dbReference type="AlphaFoldDB" id="A0A0G3G4Y8"/>
<evidence type="ECO:0000256" key="2">
    <source>
        <dbReference type="ARBA" id="ARBA00022705"/>
    </source>
</evidence>
<dbReference type="GO" id="GO:0000731">
    <property type="term" value="P:DNA synthesis involved in DNA repair"/>
    <property type="evidence" value="ECO:0007669"/>
    <property type="project" value="TreeGrafter"/>
</dbReference>
<evidence type="ECO:0000313" key="8">
    <source>
        <dbReference type="Proteomes" id="UP000064201"/>
    </source>
</evidence>
<dbReference type="STRING" id="106634.TVD_13485"/>
<dbReference type="PATRIC" id="fig|106634.4.peg.2752"/>
<keyword evidence="1 6" id="KW-0963">Cytoplasm</keyword>
<keyword evidence="5 6" id="KW-0238">DNA-binding</keyword>
<dbReference type="InterPro" id="IPR027417">
    <property type="entry name" value="P-loop_NTPase"/>
</dbReference>
<dbReference type="Proteomes" id="UP000064201">
    <property type="component" value="Chromosome"/>
</dbReference>
<dbReference type="GO" id="GO:0005524">
    <property type="term" value="F:ATP binding"/>
    <property type="evidence" value="ECO:0007669"/>
    <property type="project" value="UniProtKB-UniRule"/>
</dbReference>
<keyword evidence="8" id="KW-1185">Reference proteome</keyword>
<dbReference type="GO" id="GO:0003697">
    <property type="term" value="F:single-stranded DNA binding"/>
    <property type="evidence" value="ECO:0007669"/>
    <property type="project" value="UniProtKB-UniRule"/>
</dbReference>
<dbReference type="GO" id="GO:0006260">
    <property type="term" value="P:DNA replication"/>
    <property type="evidence" value="ECO:0007669"/>
    <property type="project" value="UniProtKB-UniRule"/>
</dbReference>
<dbReference type="EMBL" id="CP011367">
    <property type="protein sequence ID" value="AKJ96310.1"/>
    <property type="molecule type" value="Genomic_DNA"/>
</dbReference>
<dbReference type="Gene3D" id="1.20.1050.90">
    <property type="entry name" value="RecF/RecN/SMC, N-terminal domain"/>
    <property type="match status" value="1"/>
</dbReference>
<evidence type="ECO:0000313" key="7">
    <source>
        <dbReference type="EMBL" id="AKJ96310.1"/>
    </source>
</evidence>
<dbReference type="GO" id="GO:0009432">
    <property type="term" value="P:SOS response"/>
    <property type="evidence" value="ECO:0007669"/>
    <property type="project" value="UniProtKB-UniRule"/>
</dbReference>
<evidence type="ECO:0000256" key="5">
    <source>
        <dbReference type="ARBA" id="ARBA00023125"/>
    </source>
</evidence>
<dbReference type="SUPFAM" id="SSF52540">
    <property type="entry name" value="P-loop containing nucleoside triphosphate hydrolases"/>
    <property type="match status" value="1"/>
</dbReference>
<dbReference type="PANTHER" id="PTHR32182:SF0">
    <property type="entry name" value="DNA REPLICATION AND REPAIR PROTEIN RECF"/>
    <property type="match status" value="1"/>
</dbReference>
<dbReference type="NCBIfam" id="TIGR00611">
    <property type="entry name" value="recf"/>
    <property type="match status" value="1"/>
</dbReference>
<evidence type="ECO:0000256" key="3">
    <source>
        <dbReference type="ARBA" id="ARBA00022741"/>
    </source>
</evidence>
<keyword evidence="6" id="KW-0227">DNA damage</keyword>
<gene>
    <name evidence="6" type="primary">recF</name>
    <name evidence="7" type="ORF">TVD_13485</name>
</gene>